<evidence type="ECO:0000313" key="9">
    <source>
        <dbReference type="EMBL" id="KAJ8973517.1"/>
    </source>
</evidence>
<organism evidence="9 10">
    <name type="scientific">Molorchus minor</name>
    <dbReference type="NCBI Taxonomy" id="1323400"/>
    <lineage>
        <taxon>Eukaryota</taxon>
        <taxon>Metazoa</taxon>
        <taxon>Ecdysozoa</taxon>
        <taxon>Arthropoda</taxon>
        <taxon>Hexapoda</taxon>
        <taxon>Insecta</taxon>
        <taxon>Pterygota</taxon>
        <taxon>Neoptera</taxon>
        <taxon>Endopterygota</taxon>
        <taxon>Coleoptera</taxon>
        <taxon>Polyphaga</taxon>
        <taxon>Cucujiformia</taxon>
        <taxon>Chrysomeloidea</taxon>
        <taxon>Cerambycidae</taxon>
        <taxon>Lamiinae</taxon>
        <taxon>Monochamini</taxon>
        <taxon>Molorchus</taxon>
    </lineage>
</organism>
<dbReference type="EMBL" id="JAPWTJ010001158">
    <property type="protein sequence ID" value="KAJ8973517.1"/>
    <property type="molecule type" value="Genomic_DNA"/>
</dbReference>
<dbReference type="Pfam" id="PF13359">
    <property type="entry name" value="DDE_Tnp_4"/>
    <property type="match status" value="1"/>
</dbReference>
<dbReference type="InterPro" id="IPR027806">
    <property type="entry name" value="HARBI1_dom"/>
</dbReference>
<evidence type="ECO:0000259" key="8">
    <source>
        <dbReference type="Pfam" id="PF13359"/>
    </source>
</evidence>
<dbReference type="PANTHER" id="PTHR22930">
    <property type="match status" value="1"/>
</dbReference>
<keyword evidence="6" id="KW-0378">Hydrolase</keyword>
<dbReference type="PANTHER" id="PTHR22930:SF269">
    <property type="entry name" value="NUCLEASE HARBI1-LIKE PROTEIN"/>
    <property type="match status" value="1"/>
</dbReference>
<evidence type="ECO:0000313" key="10">
    <source>
        <dbReference type="Proteomes" id="UP001162164"/>
    </source>
</evidence>
<evidence type="ECO:0000256" key="7">
    <source>
        <dbReference type="ARBA" id="ARBA00023242"/>
    </source>
</evidence>
<comment type="cofactor">
    <cofactor evidence="1">
        <name>a divalent metal cation</name>
        <dbReference type="ChEBI" id="CHEBI:60240"/>
    </cofactor>
</comment>
<sequence>MGARMLKGRAPPVGACFTLLTSPVAITFLATDRTLKCSSMISSMGSRTVSSIVTDTCEAIWRVLKPLELQPPSSKERWEEIAKNFHSKTNFLNCLGAVDGKHVLLLAVVDADYRFIAIDVGAYGRESDSNIFNDWTFGKNLARNELNLPSPKALPNTDNPSLPYVFLGTKLALNTNILRPYPRNNLNEQRRVFNHRLSRARRLVECTFGILFKQVEDFSYQYGLFHQILQYW</sequence>
<proteinExistence type="inferred from homology"/>
<evidence type="ECO:0000256" key="4">
    <source>
        <dbReference type="ARBA" id="ARBA00022722"/>
    </source>
</evidence>
<evidence type="ECO:0000256" key="6">
    <source>
        <dbReference type="ARBA" id="ARBA00022801"/>
    </source>
</evidence>
<name>A0ABQ9J715_9CUCU</name>
<keyword evidence="10" id="KW-1185">Reference proteome</keyword>
<evidence type="ECO:0000256" key="3">
    <source>
        <dbReference type="ARBA" id="ARBA00006958"/>
    </source>
</evidence>
<protein>
    <recommendedName>
        <fullName evidence="8">DDE Tnp4 domain-containing protein</fullName>
    </recommendedName>
</protein>
<accession>A0ABQ9J715</accession>
<dbReference type="Proteomes" id="UP001162164">
    <property type="component" value="Unassembled WGS sequence"/>
</dbReference>
<comment type="similarity">
    <text evidence="3">Belongs to the HARBI1 family.</text>
</comment>
<comment type="subcellular location">
    <subcellularLocation>
        <location evidence="2">Nucleus</location>
    </subcellularLocation>
</comment>
<keyword evidence="5" id="KW-0479">Metal-binding</keyword>
<feature type="domain" description="DDE Tnp4" evidence="8">
    <location>
        <begin position="104"/>
        <end position="211"/>
    </location>
</feature>
<comment type="caution">
    <text evidence="9">The sequence shown here is derived from an EMBL/GenBank/DDBJ whole genome shotgun (WGS) entry which is preliminary data.</text>
</comment>
<evidence type="ECO:0000256" key="5">
    <source>
        <dbReference type="ARBA" id="ARBA00022723"/>
    </source>
</evidence>
<keyword evidence="7" id="KW-0539">Nucleus</keyword>
<keyword evidence="4" id="KW-0540">Nuclease</keyword>
<reference evidence="9" key="1">
    <citation type="journal article" date="2023" name="Insect Mol. Biol.">
        <title>Genome sequencing provides insights into the evolution of gene families encoding plant cell wall-degrading enzymes in longhorned beetles.</title>
        <authorList>
            <person name="Shin N.R."/>
            <person name="Okamura Y."/>
            <person name="Kirsch R."/>
            <person name="Pauchet Y."/>
        </authorList>
    </citation>
    <scope>NUCLEOTIDE SEQUENCE</scope>
    <source>
        <strain evidence="9">MMC_N1</strain>
    </source>
</reference>
<dbReference type="InterPro" id="IPR045249">
    <property type="entry name" value="HARBI1-like"/>
</dbReference>
<gene>
    <name evidence="9" type="ORF">NQ317_000445</name>
</gene>
<evidence type="ECO:0000256" key="2">
    <source>
        <dbReference type="ARBA" id="ARBA00004123"/>
    </source>
</evidence>
<evidence type="ECO:0000256" key="1">
    <source>
        <dbReference type="ARBA" id="ARBA00001968"/>
    </source>
</evidence>